<dbReference type="AlphaFoldDB" id="A0A1M5Q072"/>
<gene>
    <name evidence="2" type="ORF">SAMN04488522_1127</name>
</gene>
<name>A0A1M5Q072_9SPHI</name>
<dbReference type="GO" id="GO:0008237">
    <property type="term" value="F:metallopeptidase activity"/>
    <property type="evidence" value="ECO:0007669"/>
    <property type="project" value="InterPro"/>
</dbReference>
<evidence type="ECO:0000256" key="1">
    <source>
        <dbReference type="SAM" id="MobiDB-lite"/>
    </source>
</evidence>
<dbReference type="Proteomes" id="UP000184287">
    <property type="component" value="Unassembled WGS sequence"/>
</dbReference>
<dbReference type="SUPFAM" id="SSF55486">
    <property type="entry name" value="Metalloproteases ('zincins'), catalytic domain"/>
    <property type="match status" value="1"/>
</dbReference>
<protein>
    <submittedName>
        <fullName evidence="2">Uncharacterized protein</fullName>
    </submittedName>
</protein>
<accession>A0A1M5Q072</accession>
<dbReference type="EMBL" id="FQUQ01000012">
    <property type="protein sequence ID" value="SHH07302.1"/>
    <property type="molecule type" value="Genomic_DNA"/>
</dbReference>
<dbReference type="OrthoDB" id="6717961at2"/>
<dbReference type="STRING" id="288992.SAMN04488522_1127"/>
<evidence type="ECO:0000313" key="3">
    <source>
        <dbReference type="Proteomes" id="UP000184287"/>
    </source>
</evidence>
<dbReference type="InterPro" id="IPR024079">
    <property type="entry name" value="MetalloPept_cat_dom_sf"/>
</dbReference>
<dbReference type="Gene3D" id="3.40.390.10">
    <property type="entry name" value="Collagenase (Catalytic Domain)"/>
    <property type="match status" value="1"/>
</dbReference>
<sequence>MSNGKIIEIAGTTITECVKGDYELYGDNIFSTAGKEVHEEGKENGKTHGDPKGPPVVDAEPIEAKCIVQFRPNAGYNGEYGFDWVRFGDTGVKGDTWYRDIIGEMAIDKSGNPVFVNQVSKYDLLLRSFKNMVIPWKGKVKGNPYLYTQAVMTLWEGSTAKLSLKVEMVEKPEKLIIRQRKKSAEEPDYFTFNVTDVTIKDGKYNLTDFLEISCTQSFDTDQFIDVMAVVGETEVLAGCLTILKNGKAHRKSVKILFVNITTAEGSVKLTGEEARIKKYLKQAYVDATVVYAKMDLTKDKAYNDEMDNGEANFNTDLRFHERLYEKFKKQKIGKKVIGKTYDNYYHIFFTKKILGNKDGYLLGEVDDIGGDHAIILDVRGVSKTTGTPLNSIISTAAHEFFHLMGLSHTFLNKSKFVFKKFHTDNVMDYSDIVTKDIPGIYTFKWQWSIVQSTIAAKKKARKGK</sequence>
<dbReference type="RefSeq" id="WP_073239178.1">
    <property type="nucleotide sequence ID" value="NZ_FQUQ01000012.1"/>
</dbReference>
<proteinExistence type="predicted"/>
<evidence type="ECO:0000313" key="2">
    <source>
        <dbReference type="EMBL" id="SHH07302.1"/>
    </source>
</evidence>
<feature type="compositionally biased region" description="Basic and acidic residues" evidence="1">
    <location>
        <begin position="37"/>
        <end position="51"/>
    </location>
</feature>
<feature type="region of interest" description="Disordered" evidence="1">
    <location>
        <begin position="37"/>
        <end position="56"/>
    </location>
</feature>
<keyword evidence="3" id="KW-1185">Reference proteome</keyword>
<organism evidence="2 3">
    <name type="scientific">Pedobacter caeni</name>
    <dbReference type="NCBI Taxonomy" id="288992"/>
    <lineage>
        <taxon>Bacteria</taxon>
        <taxon>Pseudomonadati</taxon>
        <taxon>Bacteroidota</taxon>
        <taxon>Sphingobacteriia</taxon>
        <taxon>Sphingobacteriales</taxon>
        <taxon>Sphingobacteriaceae</taxon>
        <taxon>Pedobacter</taxon>
    </lineage>
</organism>
<reference evidence="3" key="1">
    <citation type="submission" date="2016-11" db="EMBL/GenBank/DDBJ databases">
        <authorList>
            <person name="Varghese N."/>
            <person name="Submissions S."/>
        </authorList>
    </citation>
    <scope>NUCLEOTIDE SEQUENCE [LARGE SCALE GENOMIC DNA]</scope>
    <source>
        <strain evidence="3">DSM 16990</strain>
    </source>
</reference>